<sequence>MIPLTFPCKLMNNKRATMWTFVKKNMAWLFLLLLAIVTIIAILICNTPSSIDQTDVDFSTKKYTTNINPTESTVKVDLYCNAGEYIGMTVTGPVCTPCQPGTFNSHDTHTYTCFRCTEPNIYEKEVELKACTLTSDTEIGCLEGYFRNVMGLYEASCDRCSKCKGPKYSILHRCTRFNDTQCRLSSFTAKKMHLFNH</sequence>
<name>A0A2C9KYL0_BIOGL</name>
<evidence type="ECO:0000256" key="6">
    <source>
        <dbReference type="ARBA" id="ARBA00023180"/>
    </source>
</evidence>
<evidence type="ECO:0000313" key="9">
    <source>
        <dbReference type="EnsemblMetazoa" id="BGLB024935-PA"/>
    </source>
</evidence>
<organism evidence="9 10">
    <name type="scientific">Biomphalaria glabrata</name>
    <name type="common">Bloodfluke planorb</name>
    <name type="synonym">Freshwater snail</name>
    <dbReference type="NCBI Taxonomy" id="6526"/>
    <lineage>
        <taxon>Eukaryota</taxon>
        <taxon>Metazoa</taxon>
        <taxon>Spiralia</taxon>
        <taxon>Lophotrochozoa</taxon>
        <taxon>Mollusca</taxon>
        <taxon>Gastropoda</taxon>
        <taxon>Heterobranchia</taxon>
        <taxon>Euthyneura</taxon>
        <taxon>Panpulmonata</taxon>
        <taxon>Hygrophila</taxon>
        <taxon>Lymnaeoidea</taxon>
        <taxon>Planorbidae</taxon>
        <taxon>Biomphalaria</taxon>
    </lineage>
</organism>
<evidence type="ECO:0000313" key="10">
    <source>
        <dbReference type="Proteomes" id="UP000076420"/>
    </source>
</evidence>
<dbReference type="Pfam" id="PF00020">
    <property type="entry name" value="TNFR_c6"/>
    <property type="match status" value="2"/>
</dbReference>
<evidence type="ECO:0000256" key="3">
    <source>
        <dbReference type="ARBA" id="ARBA00023136"/>
    </source>
</evidence>
<gene>
    <name evidence="9" type="primary">106057357</name>
</gene>
<keyword evidence="5" id="KW-0675">Receptor</keyword>
<comment type="subcellular location">
    <subcellularLocation>
        <location evidence="1">Membrane</location>
    </subcellularLocation>
</comment>
<dbReference type="GO" id="GO:0016020">
    <property type="term" value="C:membrane"/>
    <property type="evidence" value="ECO:0007669"/>
    <property type="project" value="UniProtKB-SubCell"/>
</dbReference>
<dbReference type="PANTHER" id="PTHR46330:SF6">
    <property type="entry name" value="HEMATOPOIETIC DEATH RECEPTOR-RELATED"/>
    <property type="match status" value="1"/>
</dbReference>
<protein>
    <recommendedName>
        <fullName evidence="8">TNFR-Cys domain-containing protein</fullName>
    </recommendedName>
</protein>
<feature type="repeat" description="TNFR-Cys" evidence="7">
    <location>
        <begin position="140"/>
        <end position="182"/>
    </location>
</feature>
<evidence type="ECO:0000259" key="8">
    <source>
        <dbReference type="PROSITE" id="PS50050"/>
    </source>
</evidence>
<feature type="domain" description="TNFR-Cys" evidence="8">
    <location>
        <begin position="140"/>
        <end position="182"/>
    </location>
</feature>
<keyword evidence="3" id="KW-0472">Membrane</keyword>
<dbReference type="PROSITE" id="PS00652">
    <property type="entry name" value="TNFR_NGFR_1"/>
    <property type="match status" value="1"/>
</dbReference>
<evidence type="ECO:0000256" key="4">
    <source>
        <dbReference type="ARBA" id="ARBA00023157"/>
    </source>
</evidence>
<keyword evidence="4" id="KW-1015">Disulfide bond</keyword>
<evidence type="ECO:0000256" key="1">
    <source>
        <dbReference type="ARBA" id="ARBA00004370"/>
    </source>
</evidence>
<dbReference type="SUPFAM" id="SSF57586">
    <property type="entry name" value="TNF receptor-like"/>
    <property type="match status" value="2"/>
</dbReference>
<dbReference type="PANTHER" id="PTHR46330">
    <property type="entry name" value="TUMOR NECROSIS FACTOR RECEPTOR SUPERFAMILY MEMBER 10B"/>
    <property type="match status" value="1"/>
</dbReference>
<keyword evidence="6" id="KW-0325">Glycoprotein</keyword>
<comment type="caution">
    <text evidence="7">Lacks conserved residue(s) required for the propagation of feature annotation.</text>
</comment>
<dbReference type="InterPro" id="IPR052491">
    <property type="entry name" value="TNFRSF10"/>
</dbReference>
<keyword evidence="2" id="KW-0677">Repeat</keyword>
<dbReference type="PROSITE" id="PS50050">
    <property type="entry name" value="TNFR_NGFR_2"/>
    <property type="match status" value="1"/>
</dbReference>
<dbReference type="AlphaFoldDB" id="A0A2C9KYL0"/>
<dbReference type="InterPro" id="IPR001368">
    <property type="entry name" value="TNFR/NGFR_Cys_rich_reg"/>
</dbReference>
<accession>A0A2C9KYL0</accession>
<evidence type="ECO:0000256" key="7">
    <source>
        <dbReference type="PROSITE-ProRule" id="PRU00206"/>
    </source>
</evidence>
<dbReference type="EnsemblMetazoa" id="BGLB024935-RA">
    <property type="protein sequence ID" value="BGLB024935-PA"/>
    <property type="gene ID" value="BGLB024935"/>
</dbReference>
<dbReference type="Proteomes" id="UP000076420">
    <property type="component" value="Unassembled WGS sequence"/>
</dbReference>
<reference evidence="9" key="1">
    <citation type="submission" date="2020-05" db="UniProtKB">
        <authorList>
            <consortium name="EnsemblMetazoa"/>
        </authorList>
    </citation>
    <scope>IDENTIFICATION</scope>
    <source>
        <strain evidence="9">BB02</strain>
    </source>
</reference>
<dbReference type="KEGG" id="bgt:106057357"/>
<evidence type="ECO:0000256" key="5">
    <source>
        <dbReference type="ARBA" id="ARBA00023170"/>
    </source>
</evidence>
<proteinExistence type="predicted"/>
<dbReference type="Gene3D" id="2.10.50.10">
    <property type="entry name" value="Tumor Necrosis Factor Receptor, subunit A, domain 2"/>
    <property type="match status" value="1"/>
</dbReference>
<evidence type="ECO:0000256" key="2">
    <source>
        <dbReference type="ARBA" id="ARBA00022737"/>
    </source>
</evidence>
<dbReference type="VEuPathDB" id="VectorBase:BGLB024935"/>